<evidence type="ECO:0000313" key="1">
    <source>
        <dbReference type="EMBL" id="KRY15204.1"/>
    </source>
</evidence>
<sequence length="37" mass="3918">MSGCLVISGKLTTAAVDNLSLVHFLFVLKSPLPTNVM</sequence>
<gene>
    <name evidence="1" type="ORF">T03_2043</name>
</gene>
<dbReference type="AlphaFoldDB" id="A0A0V0ZSB6"/>
<reference evidence="1 2" key="1">
    <citation type="submission" date="2015-01" db="EMBL/GenBank/DDBJ databases">
        <title>Evolution of Trichinella species and genotypes.</title>
        <authorList>
            <person name="Korhonen P.K."/>
            <person name="Edoardo P."/>
            <person name="Giuseppe L.R."/>
            <person name="Gasser R.B."/>
        </authorList>
    </citation>
    <scope>NUCLEOTIDE SEQUENCE [LARGE SCALE GENOMIC DNA]</scope>
    <source>
        <strain evidence="1">ISS120</strain>
    </source>
</reference>
<comment type="caution">
    <text evidence="1">The sequence shown here is derived from an EMBL/GenBank/DDBJ whole genome shotgun (WGS) entry which is preliminary data.</text>
</comment>
<name>A0A0V0ZSB6_TRIBR</name>
<proteinExistence type="predicted"/>
<organism evidence="1 2">
    <name type="scientific">Trichinella britovi</name>
    <name type="common">Parasitic roundworm</name>
    <dbReference type="NCBI Taxonomy" id="45882"/>
    <lineage>
        <taxon>Eukaryota</taxon>
        <taxon>Metazoa</taxon>
        <taxon>Ecdysozoa</taxon>
        <taxon>Nematoda</taxon>
        <taxon>Enoplea</taxon>
        <taxon>Dorylaimia</taxon>
        <taxon>Trichinellida</taxon>
        <taxon>Trichinellidae</taxon>
        <taxon>Trichinella</taxon>
    </lineage>
</organism>
<evidence type="ECO:0000313" key="2">
    <source>
        <dbReference type="Proteomes" id="UP000054653"/>
    </source>
</evidence>
<dbReference type="EMBL" id="JYDI01003619">
    <property type="protein sequence ID" value="KRY15204.1"/>
    <property type="molecule type" value="Genomic_DNA"/>
</dbReference>
<dbReference type="Proteomes" id="UP000054653">
    <property type="component" value="Unassembled WGS sequence"/>
</dbReference>
<accession>A0A0V0ZSB6</accession>
<protein>
    <submittedName>
        <fullName evidence="1">Uncharacterized protein</fullName>
    </submittedName>
</protein>
<keyword evidence="2" id="KW-1185">Reference proteome</keyword>